<dbReference type="InterPro" id="IPR002350">
    <property type="entry name" value="Kazal_dom"/>
</dbReference>
<keyword evidence="1" id="KW-0732">Signal</keyword>
<feature type="chain" id="PRO_5041984455" description="Kazal-like domain-containing protein" evidence="1">
    <location>
        <begin position="23"/>
        <end position="305"/>
    </location>
</feature>
<proteinExistence type="predicted"/>
<dbReference type="InterPro" id="IPR053265">
    <property type="entry name" value="Serpin"/>
</dbReference>
<comment type="caution">
    <text evidence="3">The sequence shown here is derived from an EMBL/GenBank/DDBJ whole genome shotgun (WGS) entry which is preliminary data.</text>
</comment>
<sequence>MQFSTIFSLTVVASMTILSAMAAPAPVCNKACTKIYKPVCAKLQSGKTQTFGNACEMNVFNCENPSNKFSLVAETACEDVAPVCNKACTKIWAPVCAKLLSGETKTFGNKCTMDVFNCENPKEKAELLASSECPSTPAPVCNKACPFIYKPVCGKLQSGKTQTFSNSCEMNVFNCENPAAKAEFVAETACEEVAAPVCNKACTREYRPVCAKLQSGETQTFGNKCTLDVFNCEHPNEKAEFVTASACPAAPVVCKKACNKMYAPVCAKLQSGETKTFGNQCTLDVYNCENPNALAQFVSNNECQN</sequence>
<dbReference type="GO" id="GO:0005615">
    <property type="term" value="C:extracellular space"/>
    <property type="evidence" value="ECO:0007669"/>
    <property type="project" value="TreeGrafter"/>
</dbReference>
<dbReference type="InterPro" id="IPR036058">
    <property type="entry name" value="Kazal_dom_sf"/>
</dbReference>
<dbReference type="PANTHER" id="PTHR21131:SF0">
    <property type="entry name" value="GEO10195P1-RELATED"/>
    <property type="match status" value="1"/>
</dbReference>
<dbReference type="SUPFAM" id="SSF100895">
    <property type="entry name" value="Kazal-type serine protease inhibitors"/>
    <property type="match status" value="5"/>
</dbReference>
<feature type="domain" description="Kazal-like" evidence="2">
    <location>
        <begin position="135"/>
        <end position="192"/>
    </location>
</feature>
<evidence type="ECO:0000256" key="1">
    <source>
        <dbReference type="SAM" id="SignalP"/>
    </source>
</evidence>
<dbReference type="PANTHER" id="PTHR21131">
    <property type="entry name" value="SERINE-TYPE ENDOPEPTIDASE INHIBITOR"/>
    <property type="match status" value="1"/>
</dbReference>
<reference evidence="3" key="1">
    <citation type="journal article" date="2020" name="Fungal Divers.">
        <title>Resolving the Mortierellaceae phylogeny through synthesis of multi-gene phylogenetics and phylogenomics.</title>
        <authorList>
            <person name="Vandepol N."/>
            <person name="Liber J."/>
            <person name="Desiro A."/>
            <person name="Na H."/>
            <person name="Kennedy M."/>
            <person name="Barry K."/>
            <person name="Grigoriev I.V."/>
            <person name="Miller A.N."/>
            <person name="O'Donnell K."/>
            <person name="Stajich J.E."/>
            <person name="Bonito G."/>
        </authorList>
    </citation>
    <scope>NUCLEOTIDE SEQUENCE</scope>
    <source>
        <strain evidence="3">NRRL 28262</strain>
    </source>
</reference>
<evidence type="ECO:0000313" key="3">
    <source>
        <dbReference type="EMBL" id="KAG0274155.1"/>
    </source>
</evidence>
<feature type="domain" description="Kazal-like" evidence="2">
    <location>
        <begin position="250"/>
        <end position="305"/>
    </location>
</feature>
<dbReference type="Pfam" id="PF07648">
    <property type="entry name" value="Kazal_2"/>
    <property type="match status" value="4"/>
</dbReference>
<gene>
    <name evidence="3" type="ORF">BGZ95_010052</name>
</gene>
<dbReference type="Gene3D" id="3.30.60.30">
    <property type="match status" value="5"/>
</dbReference>
<dbReference type="SMART" id="SM00280">
    <property type="entry name" value="KAZAL"/>
    <property type="match status" value="5"/>
</dbReference>
<evidence type="ECO:0000313" key="4">
    <source>
        <dbReference type="Proteomes" id="UP001194580"/>
    </source>
</evidence>
<protein>
    <recommendedName>
        <fullName evidence="2">Kazal-like domain-containing protein</fullName>
    </recommendedName>
</protein>
<keyword evidence="4" id="KW-1185">Reference proteome</keyword>
<dbReference type="EMBL" id="JAAAIL010000643">
    <property type="protein sequence ID" value="KAG0274155.1"/>
    <property type="molecule type" value="Genomic_DNA"/>
</dbReference>
<feature type="domain" description="Kazal-like" evidence="2">
    <location>
        <begin position="80"/>
        <end position="134"/>
    </location>
</feature>
<dbReference type="PROSITE" id="PS51465">
    <property type="entry name" value="KAZAL_2"/>
    <property type="match status" value="5"/>
</dbReference>
<feature type="domain" description="Kazal-like" evidence="2">
    <location>
        <begin position="22"/>
        <end position="79"/>
    </location>
</feature>
<name>A0AAD4H697_9FUNG</name>
<accession>A0AAD4H697</accession>
<dbReference type="Proteomes" id="UP001194580">
    <property type="component" value="Unassembled WGS sequence"/>
</dbReference>
<dbReference type="AlphaFoldDB" id="A0AAD4H697"/>
<evidence type="ECO:0000259" key="2">
    <source>
        <dbReference type="PROSITE" id="PS51465"/>
    </source>
</evidence>
<feature type="signal peptide" evidence="1">
    <location>
        <begin position="1"/>
        <end position="22"/>
    </location>
</feature>
<organism evidence="3 4">
    <name type="scientific">Linnemannia exigua</name>
    <dbReference type="NCBI Taxonomy" id="604196"/>
    <lineage>
        <taxon>Eukaryota</taxon>
        <taxon>Fungi</taxon>
        <taxon>Fungi incertae sedis</taxon>
        <taxon>Mucoromycota</taxon>
        <taxon>Mortierellomycotina</taxon>
        <taxon>Mortierellomycetes</taxon>
        <taxon>Mortierellales</taxon>
        <taxon>Mortierellaceae</taxon>
        <taxon>Linnemannia</taxon>
    </lineage>
</organism>
<feature type="domain" description="Kazal-like" evidence="2">
    <location>
        <begin position="193"/>
        <end position="249"/>
    </location>
</feature>